<dbReference type="InterPro" id="IPR034660">
    <property type="entry name" value="DinB/YfiT-like"/>
</dbReference>
<dbReference type="STRING" id="572036.SAMN05661099_0293"/>
<name>A0A1T5A3T7_9SPHI</name>
<dbReference type="RefSeq" id="WP_079700793.1">
    <property type="nucleotide sequence ID" value="NZ_FUYR01000001.1"/>
</dbReference>
<dbReference type="EMBL" id="FUYR01000001">
    <property type="protein sequence ID" value="SKB29640.1"/>
    <property type="molecule type" value="Genomic_DNA"/>
</dbReference>
<dbReference type="AlphaFoldDB" id="A0A1T5A3T7"/>
<evidence type="ECO:0000313" key="2">
    <source>
        <dbReference type="EMBL" id="SKB29640.1"/>
    </source>
</evidence>
<evidence type="ECO:0000259" key="1">
    <source>
        <dbReference type="Pfam" id="PF12867"/>
    </source>
</evidence>
<protein>
    <submittedName>
        <fullName evidence="2">DinB superfamily protein</fullName>
    </submittedName>
</protein>
<evidence type="ECO:0000313" key="3">
    <source>
        <dbReference type="Proteomes" id="UP000189981"/>
    </source>
</evidence>
<dbReference type="InterPro" id="IPR024775">
    <property type="entry name" value="DinB-like"/>
</dbReference>
<dbReference type="Pfam" id="PF12867">
    <property type="entry name" value="DinB_2"/>
    <property type="match status" value="1"/>
</dbReference>
<organism evidence="2 3">
    <name type="scientific">Daejeonella lutea</name>
    <dbReference type="NCBI Taxonomy" id="572036"/>
    <lineage>
        <taxon>Bacteria</taxon>
        <taxon>Pseudomonadati</taxon>
        <taxon>Bacteroidota</taxon>
        <taxon>Sphingobacteriia</taxon>
        <taxon>Sphingobacteriales</taxon>
        <taxon>Sphingobacteriaceae</taxon>
        <taxon>Daejeonella</taxon>
    </lineage>
</organism>
<sequence length="148" mass="17696">MIPERIKRLEYLCQSLPGLFAQFSEEELCRSPEPGKWSKKQILGHLIDSATNNHQRLIRGQFEDEPLIFYDQDKWNEFSYHDKIPSSQLISFWYFYNKQLAALAKEIPQENWKRTCRMGGNVTVSLEFVFDDYVKHLEHHLKQIFGHY</sequence>
<feature type="domain" description="DinB-like" evidence="1">
    <location>
        <begin position="14"/>
        <end position="144"/>
    </location>
</feature>
<dbReference type="OrthoDB" id="9793216at2"/>
<reference evidence="3" key="1">
    <citation type="submission" date="2017-02" db="EMBL/GenBank/DDBJ databases">
        <authorList>
            <person name="Varghese N."/>
            <person name="Submissions S."/>
        </authorList>
    </citation>
    <scope>NUCLEOTIDE SEQUENCE [LARGE SCALE GENOMIC DNA]</scope>
    <source>
        <strain evidence="3">DSM 22385</strain>
    </source>
</reference>
<proteinExistence type="predicted"/>
<dbReference type="SUPFAM" id="SSF109854">
    <property type="entry name" value="DinB/YfiT-like putative metalloenzymes"/>
    <property type="match status" value="1"/>
</dbReference>
<accession>A0A1T5A3T7</accession>
<dbReference type="Proteomes" id="UP000189981">
    <property type="component" value="Unassembled WGS sequence"/>
</dbReference>
<dbReference type="Gene3D" id="1.20.120.450">
    <property type="entry name" value="dinb family like domain"/>
    <property type="match status" value="1"/>
</dbReference>
<keyword evidence="3" id="KW-1185">Reference proteome</keyword>
<gene>
    <name evidence="2" type="ORF">SAMN05661099_0293</name>
</gene>